<evidence type="ECO:0000313" key="1">
    <source>
        <dbReference type="EMBL" id="WUQ17478.1"/>
    </source>
</evidence>
<evidence type="ECO:0000313" key="2">
    <source>
        <dbReference type="Proteomes" id="UP001432039"/>
    </source>
</evidence>
<name>A0ABZ1TNR6_STRVG</name>
<dbReference type="RefSeq" id="WP_328965695.1">
    <property type="nucleotide sequence ID" value="NZ_CP108090.1"/>
</dbReference>
<gene>
    <name evidence="1" type="ORF">OG517_42280</name>
</gene>
<reference evidence="1" key="1">
    <citation type="submission" date="2022-10" db="EMBL/GenBank/DDBJ databases">
        <title>The complete genomes of actinobacterial strains from the NBC collection.</title>
        <authorList>
            <person name="Joergensen T.S."/>
            <person name="Alvarez Arevalo M."/>
            <person name="Sterndorff E.B."/>
            <person name="Faurdal D."/>
            <person name="Vuksanovic O."/>
            <person name="Mourched A.-S."/>
            <person name="Charusanti P."/>
            <person name="Shaw S."/>
            <person name="Blin K."/>
            <person name="Weber T."/>
        </authorList>
    </citation>
    <scope>NUCLEOTIDE SEQUENCE</scope>
    <source>
        <strain evidence="1">NBC_00248</strain>
    </source>
</reference>
<dbReference type="EMBL" id="CP108090">
    <property type="protein sequence ID" value="WUQ17478.1"/>
    <property type="molecule type" value="Genomic_DNA"/>
</dbReference>
<evidence type="ECO:0008006" key="3">
    <source>
        <dbReference type="Google" id="ProtNLM"/>
    </source>
</evidence>
<organism evidence="1 2">
    <name type="scientific">Streptomyces virginiae</name>
    <name type="common">Streptomyces cinnamonensis</name>
    <dbReference type="NCBI Taxonomy" id="1961"/>
    <lineage>
        <taxon>Bacteria</taxon>
        <taxon>Bacillati</taxon>
        <taxon>Actinomycetota</taxon>
        <taxon>Actinomycetes</taxon>
        <taxon>Kitasatosporales</taxon>
        <taxon>Streptomycetaceae</taxon>
        <taxon>Streptomyces</taxon>
    </lineage>
</organism>
<protein>
    <recommendedName>
        <fullName evidence="3">Resolvase/invertase-type recombinase catalytic domain-containing protein</fullName>
    </recommendedName>
</protein>
<proteinExistence type="predicted"/>
<accession>A0ABZ1TNR6</accession>
<sequence>MHSAVQRWMDRDNAAYAWNSWDLGGEGLRVTADPHRRLMYLRQNMLNEATHALRRNGRTPRVALYVCTRSSALDAEEQFALLRAVAVRRAMRVGAEFTDGHRPIAVEQRTGLLKALTQVRQGYVDGILCPGFAHISPHLDEYERVLRTTAERRWFVALRDPETTVGL</sequence>
<dbReference type="Proteomes" id="UP001432039">
    <property type="component" value="Chromosome"/>
</dbReference>
<keyword evidence="2" id="KW-1185">Reference proteome</keyword>